<protein>
    <submittedName>
        <fullName evidence="2">Uncharacterized protein</fullName>
    </submittedName>
</protein>
<evidence type="ECO:0000256" key="1">
    <source>
        <dbReference type="SAM" id="SignalP"/>
    </source>
</evidence>
<proteinExistence type="predicted"/>
<feature type="chain" id="PRO_5038887962" evidence="1">
    <location>
        <begin position="23"/>
        <end position="61"/>
    </location>
</feature>
<organism evidence="2 3">
    <name type="scientific">Dreissena polymorpha</name>
    <name type="common">Zebra mussel</name>
    <name type="synonym">Mytilus polymorpha</name>
    <dbReference type="NCBI Taxonomy" id="45954"/>
    <lineage>
        <taxon>Eukaryota</taxon>
        <taxon>Metazoa</taxon>
        <taxon>Spiralia</taxon>
        <taxon>Lophotrochozoa</taxon>
        <taxon>Mollusca</taxon>
        <taxon>Bivalvia</taxon>
        <taxon>Autobranchia</taxon>
        <taxon>Heteroconchia</taxon>
        <taxon>Euheterodonta</taxon>
        <taxon>Imparidentia</taxon>
        <taxon>Neoheterodontei</taxon>
        <taxon>Myida</taxon>
        <taxon>Dreissenoidea</taxon>
        <taxon>Dreissenidae</taxon>
        <taxon>Dreissena</taxon>
    </lineage>
</organism>
<comment type="caution">
    <text evidence="2">The sequence shown here is derived from an EMBL/GenBank/DDBJ whole genome shotgun (WGS) entry which is preliminary data.</text>
</comment>
<reference evidence="2" key="1">
    <citation type="journal article" date="2019" name="bioRxiv">
        <title>The Genome of the Zebra Mussel, Dreissena polymorpha: A Resource for Invasive Species Research.</title>
        <authorList>
            <person name="McCartney M.A."/>
            <person name="Auch B."/>
            <person name="Kono T."/>
            <person name="Mallez S."/>
            <person name="Zhang Y."/>
            <person name="Obille A."/>
            <person name="Becker A."/>
            <person name="Abrahante J.E."/>
            <person name="Garbe J."/>
            <person name="Badalamenti J.P."/>
            <person name="Herman A."/>
            <person name="Mangelson H."/>
            <person name="Liachko I."/>
            <person name="Sullivan S."/>
            <person name="Sone E.D."/>
            <person name="Koren S."/>
            <person name="Silverstein K.A.T."/>
            <person name="Beckman K.B."/>
            <person name="Gohl D.M."/>
        </authorList>
    </citation>
    <scope>NUCLEOTIDE SEQUENCE</scope>
    <source>
        <strain evidence="2">Duluth1</strain>
        <tissue evidence="2">Whole animal</tissue>
    </source>
</reference>
<accession>A0A9D3Y743</accession>
<keyword evidence="1" id="KW-0732">Signal</keyword>
<reference evidence="2" key="2">
    <citation type="submission" date="2020-11" db="EMBL/GenBank/DDBJ databases">
        <authorList>
            <person name="McCartney M.A."/>
            <person name="Auch B."/>
            <person name="Kono T."/>
            <person name="Mallez S."/>
            <person name="Becker A."/>
            <person name="Gohl D.M."/>
            <person name="Silverstein K.A.T."/>
            <person name="Koren S."/>
            <person name="Bechman K.B."/>
            <person name="Herman A."/>
            <person name="Abrahante J.E."/>
            <person name="Garbe J."/>
        </authorList>
    </citation>
    <scope>NUCLEOTIDE SEQUENCE</scope>
    <source>
        <strain evidence="2">Duluth1</strain>
        <tissue evidence="2">Whole animal</tissue>
    </source>
</reference>
<feature type="signal peptide" evidence="1">
    <location>
        <begin position="1"/>
        <end position="22"/>
    </location>
</feature>
<dbReference type="Proteomes" id="UP000828390">
    <property type="component" value="Unassembled WGS sequence"/>
</dbReference>
<keyword evidence="3" id="KW-1185">Reference proteome</keyword>
<name>A0A9D3Y743_DREPO</name>
<evidence type="ECO:0000313" key="3">
    <source>
        <dbReference type="Proteomes" id="UP000828390"/>
    </source>
</evidence>
<evidence type="ECO:0000313" key="2">
    <source>
        <dbReference type="EMBL" id="KAH3693856.1"/>
    </source>
</evidence>
<sequence>MKPAKCSKVIVVCAILYNLALLWKEPDVVDVVVDEQPAADTYTGQMDGRGVRAHIASAYFS</sequence>
<gene>
    <name evidence="2" type="ORF">DPMN_081295</name>
</gene>
<dbReference type="EMBL" id="JAIWYP010000016">
    <property type="protein sequence ID" value="KAH3693856.1"/>
    <property type="molecule type" value="Genomic_DNA"/>
</dbReference>
<dbReference type="AlphaFoldDB" id="A0A9D3Y743"/>